<dbReference type="OMA" id="DWINGMA"/>
<feature type="compositionally biased region" description="Low complexity" evidence="1">
    <location>
        <begin position="421"/>
        <end position="435"/>
    </location>
</feature>
<organism evidence="2 3">
    <name type="scientific">Malassezia sympodialis (strain ATCC 42132)</name>
    <name type="common">Atopic eczema-associated yeast</name>
    <dbReference type="NCBI Taxonomy" id="1230383"/>
    <lineage>
        <taxon>Eukaryota</taxon>
        <taxon>Fungi</taxon>
        <taxon>Dikarya</taxon>
        <taxon>Basidiomycota</taxon>
        <taxon>Ustilaginomycotina</taxon>
        <taxon>Malasseziomycetes</taxon>
        <taxon>Malasseziales</taxon>
        <taxon>Malasseziaceae</taxon>
        <taxon>Malassezia</taxon>
    </lineage>
</organism>
<feature type="compositionally biased region" description="Low complexity" evidence="1">
    <location>
        <begin position="247"/>
        <end position="257"/>
    </location>
</feature>
<dbReference type="STRING" id="1230383.A0A1M8AA29"/>
<feature type="compositionally biased region" description="Basic and acidic residues" evidence="1">
    <location>
        <begin position="236"/>
        <end position="246"/>
    </location>
</feature>
<feature type="compositionally biased region" description="Polar residues" evidence="1">
    <location>
        <begin position="355"/>
        <end position="370"/>
    </location>
</feature>
<feature type="region of interest" description="Disordered" evidence="1">
    <location>
        <begin position="236"/>
        <end position="286"/>
    </location>
</feature>
<evidence type="ECO:0000313" key="3">
    <source>
        <dbReference type="Proteomes" id="UP000186303"/>
    </source>
</evidence>
<dbReference type="EMBL" id="LT671826">
    <property type="protein sequence ID" value="SHO79345.1"/>
    <property type="molecule type" value="Genomic_DNA"/>
</dbReference>
<sequence>MSSQQRHSFGSYSRRMPGTRDEGERSYSQQTTGKASRPMSGPFSQGFYYPHEAPAVPSEMMPWNVFPGQINTLADAYGASHGQPQAGTPNLDWINGMAVSMLADPSAQAHPYGGYMLGHSAVPSTVYGPSPQLLAHQLSQMQLQNASYDQITAQQNLLLSQIRQAQAQRSQAQSEMRSDLSSNLSVGDSSTFSTGTQPLSFSGIEAADSSMTSQQQLHPDLTKALSAMEAIRQQYHEKHTSTEKRSPNMPRSPRPNSFAGRDNCDSSHLATPMRSDGKRYSAQQRNDMEFPNRRRSITPSIVIDQVNVEATDEDLEKKANSVGMRLGPRIATVVHEVTPTDTLSYPANTPERIPTRTTDSTRHSNTQAATQPMIIQPRRQPRGPPTESFFANNFLARRSLRTRREAMSKLCASPRAHNFGSSRHSAPPSSLSKQL</sequence>
<proteinExistence type="predicted"/>
<reference evidence="3" key="1">
    <citation type="journal article" date="2017" name="Nucleic Acids Res.">
        <title>Proteogenomics produces comprehensive and highly accurate protein-coding gene annotation in a complete genome assembly of Malassezia sympodialis.</title>
        <authorList>
            <person name="Zhu Y."/>
            <person name="Engstroem P.G."/>
            <person name="Tellgren-Roth C."/>
            <person name="Baudo C.D."/>
            <person name="Kennell J.C."/>
            <person name="Sun S."/>
            <person name="Billmyre R.B."/>
            <person name="Schroeder M.S."/>
            <person name="Andersson A."/>
            <person name="Holm T."/>
            <person name="Sigurgeirsson B."/>
            <person name="Wu G."/>
            <person name="Sankaranarayanan S.R."/>
            <person name="Siddharthan R."/>
            <person name="Sanyal K."/>
            <person name="Lundeberg J."/>
            <person name="Nystedt B."/>
            <person name="Boekhout T."/>
            <person name="Dawson T.L. Jr."/>
            <person name="Heitman J."/>
            <person name="Scheynius A."/>
            <person name="Lehtioe J."/>
        </authorList>
    </citation>
    <scope>NUCLEOTIDE SEQUENCE [LARGE SCALE GENOMIC DNA]</scope>
    <source>
        <strain evidence="3">ATCC 42132</strain>
    </source>
</reference>
<dbReference type="Proteomes" id="UP000186303">
    <property type="component" value="Chromosome 6"/>
</dbReference>
<protein>
    <submittedName>
        <fullName evidence="2">Uncharacterized protein</fullName>
    </submittedName>
</protein>
<evidence type="ECO:0000313" key="2">
    <source>
        <dbReference type="EMBL" id="SHO79345.1"/>
    </source>
</evidence>
<evidence type="ECO:0000256" key="1">
    <source>
        <dbReference type="SAM" id="MobiDB-lite"/>
    </source>
</evidence>
<feature type="region of interest" description="Disordered" evidence="1">
    <location>
        <begin position="341"/>
        <end position="389"/>
    </location>
</feature>
<accession>A0A1M8AA29</accession>
<gene>
    <name evidence="2" type="ORF">MSYG_3695</name>
</gene>
<dbReference type="AlphaFoldDB" id="A0A1M8AA29"/>
<feature type="region of interest" description="Disordered" evidence="1">
    <location>
        <begin position="412"/>
        <end position="435"/>
    </location>
</feature>
<dbReference type="VEuPathDB" id="FungiDB:MSYG_3695"/>
<feature type="compositionally biased region" description="Polar residues" evidence="1">
    <location>
        <begin position="1"/>
        <end position="11"/>
    </location>
</feature>
<name>A0A1M8AA29_MALS4</name>
<feature type="region of interest" description="Disordered" evidence="1">
    <location>
        <begin position="169"/>
        <end position="194"/>
    </location>
</feature>
<keyword evidence="3" id="KW-1185">Reference proteome</keyword>
<dbReference type="OrthoDB" id="3364568at2759"/>
<feature type="region of interest" description="Disordered" evidence="1">
    <location>
        <begin position="1"/>
        <end position="43"/>
    </location>
</feature>
<feature type="compositionally biased region" description="Polar residues" evidence="1">
    <location>
        <begin position="179"/>
        <end position="194"/>
    </location>
</feature>